<feature type="transmembrane region" description="Helical" evidence="8">
    <location>
        <begin position="224"/>
        <end position="252"/>
    </location>
</feature>
<keyword evidence="3" id="KW-0050">Antiport</keyword>
<dbReference type="Proteomes" id="UP000786183">
    <property type="component" value="Unassembled WGS sequence"/>
</dbReference>
<dbReference type="InterPro" id="IPR038770">
    <property type="entry name" value="Na+/solute_symporter_sf"/>
</dbReference>
<evidence type="ECO:0000259" key="9">
    <source>
        <dbReference type="Pfam" id="PF00999"/>
    </source>
</evidence>
<proteinExistence type="predicted"/>
<keyword evidence="2" id="KW-0813">Transport</keyword>
<evidence type="ECO:0000256" key="6">
    <source>
        <dbReference type="ARBA" id="ARBA00023065"/>
    </source>
</evidence>
<dbReference type="InterPro" id="IPR006153">
    <property type="entry name" value="Cation/H_exchanger_TM"/>
</dbReference>
<feature type="transmembrane region" description="Helical" evidence="8">
    <location>
        <begin position="92"/>
        <end position="120"/>
    </location>
</feature>
<evidence type="ECO:0000256" key="1">
    <source>
        <dbReference type="ARBA" id="ARBA00004141"/>
    </source>
</evidence>
<evidence type="ECO:0000256" key="2">
    <source>
        <dbReference type="ARBA" id="ARBA00022448"/>
    </source>
</evidence>
<keyword evidence="6" id="KW-0406">Ion transport</keyword>
<evidence type="ECO:0000256" key="7">
    <source>
        <dbReference type="ARBA" id="ARBA00023136"/>
    </source>
</evidence>
<keyword evidence="11" id="KW-1185">Reference proteome</keyword>
<feature type="transmembrane region" description="Helical" evidence="8">
    <location>
        <begin position="61"/>
        <end position="80"/>
    </location>
</feature>
<sequence>MHFNTNDLHILLFISFVIFCSPYISKVTKLPTLAVEIILGAIAGAFGIISKTPAFELASSIGFSYLMFIAGLEVSLRDFFKLNLKQVKEILFFYIILYALSTIIAFIFNLSYMISIILPIMSVGLISILYKDYKITPNWLNLSMISAALGEVISIIILTLINSFSSSSDTLQVILSVLYILFFLCVFLFIYYIFSVLFWWFPALKEVIVPNSTDKAERDIRFSISLWIVAVALVIYFDFEIALGAFLAGIFISSFFGHKKELEHKLSSLGHPFLIPIFFIFVGLSLDFSLLNLELILLSLSMVLAMAITRLIASFVFYSSLKLECILLAFSTCMPLTLLIAFATLGQKLKLIDSTLYIALILAALIEGVLFMYLIPKLALLIETKRK</sequence>
<dbReference type="EMBL" id="JACGBB010000018">
    <property type="protein sequence ID" value="MBZ7987895.1"/>
    <property type="molecule type" value="Genomic_DNA"/>
</dbReference>
<feature type="transmembrane region" description="Helical" evidence="8">
    <location>
        <begin position="325"/>
        <end position="345"/>
    </location>
</feature>
<feature type="transmembrane region" description="Helical" evidence="8">
    <location>
        <begin position="6"/>
        <end position="24"/>
    </location>
</feature>
<gene>
    <name evidence="10" type="ORF">AVCANL283_07285</name>
</gene>
<comment type="caution">
    <text evidence="10">The sequence shown here is derived from an EMBL/GenBank/DDBJ whole genome shotgun (WGS) entry which is preliminary data.</text>
</comment>
<evidence type="ECO:0000313" key="11">
    <source>
        <dbReference type="Proteomes" id="UP000786183"/>
    </source>
</evidence>
<dbReference type="PANTHER" id="PTHR43562:SF1">
    <property type="entry name" value="NA(+)_H(+) ANTIPORTER YJBQ-RELATED"/>
    <property type="match status" value="1"/>
</dbReference>
<keyword evidence="5 8" id="KW-1133">Transmembrane helix</keyword>
<feature type="transmembrane region" description="Helical" evidence="8">
    <location>
        <begin position="273"/>
        <end position="290"/>
    </location>
</feature>
<organism evidence="10 11">
    <name type="scientific">Campylobacter canadensis</name>
    <dbReference type="NCBI Taxonomy" id="449520"/>
    <lineage>
        <taxon>Bacteria</taxon>
        <taxon>Pseudomonadati</taxon>
        <taxon>Campylobacterota</taxon>
        <taxon>Epsilonproteobacteria</taxon>
        <taxon>Campylobacterales</taxon>
        <taxon>Campylobacteraceae</taxon>
        <taxon>Campylobacter</taxon>
    </lineage>
</organism>
<feature type="transmembrane region" description="Helical" evidence="8">
    <location>
        <begin position="357"/>
        <end position="382"/>
    </location>
</feature>
<feature type="transmembrane region" description="Helical" evidence="8">
    <location>
        <begin position="173"/>
        <end position="201"/>
    </location>
</feature>
<feature type="transmembrane region" description="Helical" evidence="8">
    <location>
        <begin position="140"/>
        <end position="161"/>
    </location>
</feature>
<feature type="domain" description="Cation/H+ exchanger transmembrane" evidence="9">
    <location>
        <begin position="17"/>
        <end position="370"/>
    </location>
</feature>
<evidence type="ECO:0000256" key="5">
    <source>
        <dbReference type="ARBA" id="ARBA00022989"/>
    </source>
</evidence>
<dbReference type="Pfam" id="PF00999">
    <property type="entry name" value="Na_H_Exchanger"/>
    <property type="match status" value="1"/>
</dbReference>
<keyword evidence="4 8" id="KW-0812">Transmembrane</keyword>
<accession>A0ABS7WSY5</accession>
<evidence type="ECO:0000256" key="3">
    <source>
        <dbReference type="ARBA" id="ARBA00022449"/>
    </source>
</evidence>
<evidence type="ECO:0000256" key="8">
    <source>
        <dbReference type="SAM" id="Phobius"/>
    </source>
</evidence>
<dbReference type="PANTHER" id="PTHR43562">
    <property type="entry name" value="NAPA-TYPE SODIUM/HYDROGEN ANTIPORTER"/>
    <property type="match status" value="1"/>
</dbReference>
<dbReference type="Gene3D" id="1.20.1530.20">
    <property type="match status" value="1"/>
</dbReference>
<feature type="transmembrane region" description="Helical" evidence="8">
    <location>
        <begin position="296"/>
        <end position="318"/>
    </location>
</feature>
<dbReference type="RefSeq" id="WP_172233726.1">
    <property type="nucleotide sequence ID" value="NZ_CP035946.1"/>
</dbReference>
<protein>
    <submittedName>
        <fullName evidence="10">Cation:proton antiporter</fullName>
    </submittedName>
</protein>
<evidence type="ECO:0000313" key="10">
    <source>
        <dbReference type="EMBL" id="MBZ7987895.1"/>
    </source>
</evidence>
<keyword evidence="7 8" id="KW-0472">Membrane</keyword>
<comment type="subcellular location">
    <subcellularLocation>
        <location evidence="1">Membrane</location>
        <topology evidence="1">Multi-pass membrane protein</topology>
    </subcellularLocation>
</comment>
<evidence type="ECO:0000256" key="4">
    <source>
        <dbReference type="ARBA" id="ARBA00022692"/>
    </source>
</evidence>
<name>A0ABS7WSY5_9BACT</name>
<feature type="transmembrane region" description="Helical" evidence="8">
    <location>
        <begin position="31"/>
        <end position="49"/>
    </location>
</feature>
<reference evidence="10 11" key="1">
    <citation type="submission" date="2020-07" db="EMBL/GenBank/DDBJ databases">
        <title>Transfer of Campylobacter canadensis to the novel genus Avispirillum gen. nov., that also includes two novel species recovered from migratory waterfowl: Avispirillum anseris sp. nov. and Avispirillum brantae sp. nov.</title>
        <authorList>
            <person name="Miller W.G."/>
            <person name="Chapman M.H."/>
            <person name="Yee E."/>
            <person name="Inglis G.D."/>
        </authorList>
    </citation>
    <scope>NUCLEOTIDE SEQUENCE [LARGE SCALE GENOMIC DNA]</scope>
    <source>
        <strain evidence="10 11">L283</strain>
    </source>
</reference>